<dbReference type="Proteomes" id="UP001303324">
    <property type="component" value="Chromosome"/>
</dbReference>
<keyword evidence="2" id="KW-1185">Reference proteome</keyword>
<accession>A0ABY9VNZ4</accession>
<dbReference type="RefSeq" id="WP_311073789.1">
    <property type="nucleotide sequence ID" value="NZ_CP134494.1"/>
</dbReference>
<reference evidence="1 2" key="1">
    <citation type="submission" date="2023-09" db="EMBL/GenBank/DDBJ databases">
        <title>Microbial mechanism of fulvic acid promoting antimony reduction mineralization in rice fields.</title>
        <authorList>
            <person name="Chen G."/>
            <person name="Lan J."/>
        </authorList>
    </citation>
    <scope>NUCLEOTIDE SEQUENCE [LARGE SCALE GENOMIC DNA]</scope>
    <source>
        <strain evidence="1 2">PS1</strain>
    </source>
</reference>
<evidence type="ECO:0008006" key="3">
    <source>
        <dbReference type="Google" id="ProtNLM"/>
    </source>
</evidence>
<name>A0ABY9VNZ4_9BACI</name>
<proteinExistence type="predicted"/>
<dbReference type="EMBL" id="CP134494">
    <property type="protein sequence ID" value="WNF23462.1"/>
    <property type="molecule type" value="Genomic_DNA"/>
</dbReference>
<evidence type="ECO:0000313" key="1">
    <source>
        <dbReference type="EMBL" id="WNF23462.1"/>
    </source>
</evidence>
<organism evidence="1 2">
    <name type="scientific">Mesobacillus jeotgali</name>
    <dbReference type="NCBI Taxonomy" id="129985"/>
    <lineage>
        <taxon>Bacteria</taxon>
        <taxon>Bacillati</taxon>
        <taxon>Bacillota</taxon>
        <taxon>Bacilli</taxon>
        <taxon>Bacillales</taxon>
        <taxon>Bacillaceae</taxon>
        <taxon>Mesobacillus</taxon>
    </lineage>
</organism>
<gene>
    <name evidence="1" type="ORF">RH061_02820</name>
</gene>
<evidence type="ECO:0000313" key="2">
    <source>
        <dbReference type="Proteomes" id="UP001303324"/>
    </source>
</evidence>
<protein>
    <recommendedName>
        <fullName evidence="3">DUF1828 domain-containing protein</fullName>
    </recommendedName>
</protein>
<sequence length="260" mass="29972">MNHFSLSIEELIYCFYSEGFFEQGNALKQVYFGDLDDEKMDLVLQVSTRSLLAKNLLHYKKHKFALVNELADVISALNHSDQSIKLSRHGEDGSEETVSYHVSEGQLFEHSLKFDEQVHVFKMVTLEHVVSSISEFYQVGEKTAAEETGFSISQEEFEIMLDSLTDNQKLFELPKLEGVKQRFYQTLKKTSGRLNTMLFLEYGRNNEPEAKNMILFTNAPQENWVIEKVDEAFTVICGCQELIKKLVQENLQEKETMNNG</sequence>